<evidence type="ECO:0000256" key="3">
    <source>
        <dbReference type="ARBA" id="ARBA00022692"/>
    </source>
</evidence>
<reference evidence="8" key="1">
    <citation type="journal article" date="2010" name="Genome Biol.">
        <title>Structure and dynamics of the pan-genome of Streptococcus pneumoniae and closely related species.</title>
        <authorList>
            <person name="Donati C."/>
            <person name="Hiller N.L."/>
            <person name="Tettelin H."/>
            <person name="Muzzi A."/>
            <person name="Croucher N.J."/>
            <person name="Angiuoli S.V."/>
            <person name="Oggioni M."/>
            <person name="Dunning Hotopp J.C."/>
            <person name="Hu F.Z."/>
            <person name="Riley D.R."/>
            <person name="Covacci A."/>
            <person name="Mitchell T.J."/>
            <person name="Bentley S.D."/>
            <person name="Kilian M."/>
            <person name="Ehrlich G.D."/>
            <person name="Rappuoli R."/>
            <person name="Moxon E.R."/>
            <person name="Masignani V."/>
        </authorList>
    </citation>
    <scope>NUCLEOTIDE SEQUENCE [LARGE SCALE GENOMIC DNA]</scope>
    <source>
        <strain evidence="8">JJA</strain>
    </source>
</reference>
<keyword evidence="2" id="KW-1003">Cell membrane</keyword>
<feature type="transmembrane region" description="Helical" evidence="6">
    <location>
        <begin position="41"/>
        <end position="64"/>
    </location>
</feature>
<evidence type="ECO:0000256" key="4">
    <source>
        <dbReference type="ARBA" id="ARBA00022989"/>
    </source>
</evidence>
<protein>
    <submittedName>
        <fullName evidence="7">Flippase Wzx</fullName>
    </submittedName>
</protein>
<feature type="transmembrane region" description="Helical" evidence="6">
    <location>
        <begin position="85"/>
        <end position="108"/>
    </location>
</feature>
<keyword evidence="3 6" id="KW-0812">Transmembrane</keyword>
<feature type="transmembrane region" description="Helical" evidence="6">
    <location>
        <begin position="414"/>
        <end position="434"/>
    </location>
</feature>
<dbReference type="GO" id="GO:0005886">
    <property type="term" value="C:plasma membrane"/>
    <property type="evidence" value="ECO:0007669"/>
    <property type="project" value="UniProtKB-SubCell"/>
</dbReference>
<dbReference type="InterPro" id="IPR002797">
    <property type="entry name" value="Polysacc_synth"/>
</dbReference>
<dbReference type="PANTHER" id="PTHR30250:SF11">
    <property type="entry name" value="O-ANTIGEN TRANSPORTER-RELATED"/>
    <property type="match status" value="1"/>
</dbReference>
<dbReference type="Pfam" id="PF01943">
    <property type="entry name" value="Polysacc_synt"/>
    <property type="match status" value="1"/>
</dbReference>
<feature type="transmembrane region" description="Helical" evidence="6">
    <location>
        <begin position="382"/>
        <end position="402"/>
    </location>
</feature>
<evidence type="ECO:0000256" key="6">
    <source>
        <dbReference type="SAM" id="Phobius"/>
    </source>
</evidence>
<feature type="transmembrane region" description="Helical" evidence="6">
    <location>
        <begin position="9"/>
        <end position="29"/>
    </location>
</feature>
<feature type="transmembrane region" description="Helical" evidence="6">
    <location>
        <begin position="356"/>
        <end position="376"/>
    </location>
</feature>
<organism evidence="7 8">
    <name type="scientific">Streptococcus pneumoniae (strain JJA)</name>
    <dbReference type="NCBI Taxonomy" id="488222"/>
    <lineage>
        <taxon>Bacteria</taxon>
        <taxon>Bacillati</taxon>
        <taxon>Bacillota</taxon>
        <taxon>Bacilli</taxon>
        <taxon>Lactobacillales</taxon>
        <taxon>Streptococcaceae</taxon>
        <taxon>Streptococcus</taxon>
    </lineage>
</organism>
<evidence type="ECO:0000313" key="8">
    <source>
        <dbReference type="Proteomes" id="UP000002206"/>
    </source>
</evidence>
<feature type="transmembrane region" description="Helical" evidence="6">
    <location>
        <begin position="325"/>
        <end position="344"/>
    </location>
</feature>
<proteinExistence type="predicted"/>
<feature type="transmembrane region" description="Helical" evidence="6">
    <location>
        <begin position="440"/>
        <end position="464"/>
    </location>
</feature>
<evidence type="ECO:0000313" key="7">
    <source>
        <dbReference type="EMBL" id="ACO18575.1"/>
    </source>
</evidence>
<keyword evidence="5 6" id="KW-0472">Membrane</keyword>
<dbReference type="PANTHER" id="PTHR30250">
    <property type="entry name" value="PST FAMILY PREDICTED COLANIC ACID TRANSPORTER"/>
    <property type="match status" value="1"/>
</dbReference>
<dbReference type="InterPro" id="IPR050833">
    <property type="entry name" value="Poly_Biosynth_Transport"/>
</dbReference>
<evidence type="ECO:0000256" key="2">
    <source>
        <dbReference type="ARBA" id="ARBA00022475"/>
    </source>
</evidence>
<name>C1CCC7_STRZJ</name>
<dbReference type="KEGG" id="sjj:SPJ_0346"/>
<feature type="transmembrane region" description="Helical" evidence="6">
    <location>
        <begin position="208"/>
        <end position="227"/>
    </location>
</feature>
<comment type="subcellular location">
    <subcellularLocation>
        <location evidence="1">Cell membrane</location>
        <topology evidence="1">Multi-pass membrane protein</topology>
    </subcellularLocation>
</comment>
<feature type="transmembrane region" description="Helical" evidence="6">
    <location>
        <begin position="287"/>
        <end position="313"/>
    </location>
</feature>
<dbReference type="CDD" id="cd13128">
    <property type="entry name" value="MATE_Wzx_like"/>
    <property type="match status" value="1"/>
</dbReference>
<dbReference type="HOGENOM" id="CLU_022017_0_0_9"/>
<accession>C1CCC7</accession>
<sequence>MSNKISKNLAYNIGYQLIGIAFPLITSPYLSRILGAENLGIHSFTISVALYFMMFMLLGIANYGNRTIATVKREGKEILSKTFWNIYYVQLLMSVLVTIAYLIYLYFWVSSYKFIAILQLFLLLSNAVDITWLFYGLEDFKQIVFRNTLVKLLGLFLIFSFVHESSDLWKYTLINGGVTLVGQLLLWGQLKGRLSWVKIQKKDLLSHIKPILVLFIPVLAISIFSNMDKYMLGLMVGVKQVGFYDNANRIIDIPKALIAALEAVMLPRTSYLLAEGQEEKSNYYIEVTILYAMMISSVLIFGIISVSDIFSLVFWGEEFLESGRLIAAMAPVFVFSFPGNIIRTQYLIPRAKDKDYVLSLIIGALVNILLNCFLIKPFGAMGATISTVLAEFVLYGVQFWTVRRDLDFKKYLKNGFIFYLFGMIMYLAIIAVKAHLQYNIINLVLLIVLGGIVYTGFCCFYILISRNVHFEILREKIKRKIGYENIL</sequence>
<dbReference type="EMBL" id="CP000919">
    <property type="protein sequence ID" value="ACO18575.1"/>
    <property type="molecule type" value="Genomic_DNA"/>
</dbReference>
<dbReference type="RefSeq" id="WP_000066238.1">
    <property type="nucleotide sequence ID" value="NC_012466.1"/>
</dbReference>
<feature type="transmembrane region" description="Helical" evidence="6">
    <location>
        <begin position="114"/>
        <end position="137"/>
    </location>
</feature>
<evidence type="ECO:0000256" key="1">
    <source>
        <dbReference type="ARBA" id="ARBA00004651"/>
    </source>
</evidence>
<dbReference type="AlphaFoldDB" id="C1CCC7"/>
<feature type="transmembrane region" description="Helical" evidence="6">
    <location>
        <begin position="144"/>
        <end position="162"/>
    </location>
</feature>
<evidence type="ECO:0000256" key="5">
    <source>
        <dbReference type="ARBA" id="ARBA00023136"/>
    </source>
</evidence>
<keyword evidence="4 6" id="KW-1133">Transmembrane helix</keyword>
<gene>
    <name evidence="7" type="ordered locus">SPJ_0346</name>
</gene>
<dbReference type="Proteomes" id="UP000002206">
    <property type="component" value="Chromosome"/>
</dbReference>